<evidence type="ECO:0000256" key="1">
    <source>
        <dbReference type="SAM" id="Coils"/>
    </source>
</evidence>
<sequence>MQHDVTSGVKHIPFDLPSISGYSLKPLHVSSSQKLDCSTRRHLEEKLRTARVNTYINKCVFYHVQNKFSFRMWQGLPTPKEAYDFFTFNFEFEPAEETEEQKEGTDEPRDEDDEEHQPEETRLYPNGEDLFIVDQSAWDFLETAKAEYVGIRKRAERDCKLLFTPSFRKAPTSVKLSEKVKPRYIEDKGLYVGKRPSVSRTNEAILENRLLKMEEWFGDDGRILALPDPIKESSTRPPVFSMKEDLPPGLQTVFRKAQKYAGDPERVYQLDVEVLGLIFSHHPLFSREHVLTSRLCQLYNQYLTRQQNDLTRHLTDKLNGLRNAVGNMMKIDREKSLTPSLQNTRQLRDSEQQKDRTLLKNIIQVWNEIKALREFQKFTNTPYKLFLRKFVENVDRASDQRIYEEEILAEVMELEVEKEEEYQRSLAEYRKELEEWKFWRRKKVHRKKKKKRKEQDDPTEEEDEEQQGGKLEGPSEDDLQNPQPPERLHFDAIEQQVREKAAKIRRKPGEAILIPVLSLGCSLVRFHVPCLPVLGFSVPSRSLRTPDLSVPS</sequence>
<dbReference type="InterPro" id="IPR041510">
    <property type="entry name" value="DUF5523"/>
</dbReference>
<keyword evidence="1" id="KW-0175">Coiled coil</keyword>
<dbReference type="Proteomes" id="UP000694383">
    <property type="component" value="Unplaced"/>
</dbReference>
<feature type="coiled-coil region" evidence="1">
    <location>
        <begin position="404"/>
        <end position="432"/>
    </location>
</feature>
<feature type="region of interest" description="Disordered" evidence="2">
    <location>
        <begin position="447"/>
        <end position="485"/>
    </location>
</feature>
<dbReference type="GO" id="GO:1905515">
    <property type="term" value="P:non-motile cilium assembly"/>
    <property type="evidence" value="ECO:0007669"/>
    <property type="project" value="TreeGrafter"/>
</dbReference>
<feature type="compositionally biased region" description="Acidic residues" evidence="2">
    <location>
        <begin position="108"/>
        <end position="117"/>
    </location>
</feature>
<accession>A0A8C7XTZ9</accession>
<dbReference type="GO" id="GO:0035869">
    <property type="term" value="C:ciliary transition zone"/>
    <property type="evidence" value="ECO:0007669"/>
    <property type="project" value="TreeGrafter"/>
</dbReference>
<keyword evidence="5" id="KW-1185">Reference proteome</keyword>
<dbReference type="PANTHER" id="PTHR20837">
    <property type="entry name" value="CENTROSOMAL PROTEIN-RELATED"/>
    <property type="match status" value="1"/>
</dbReference>
<reference evidence="4" key="1">
    <citation type="submission" date="2025-08" db="UniProtKB">
        <authorList>
            <consortium name="Ensembl"/>
        </authorList>
    </citation>
    <scope>IDENTIFICATION</scope>
</reference>
<dbReference type="AlphaFoldDB" id="A0A8C7XTZ9"/>
<dbReference type="GeneTree" id="ENSGT00940000155482"/>
<evidence type="ECO:0000259" key="3">
    <source>
        <dbReference type="Pfam" id="PF17661"/>
    </source>
</evidence>
<evidence type="ECO:0000313" key="5">
    <source>
        <dbReference type="Proteomes" id="UP000694383"/>
    </source>
</evidence>
<feature type="region of interest" description="Disordered" evidence="2">
    <location>
        <begin position="95"/>
        <end position="125"/>
    </location>
</feature>
<dbReference type="InterPro" id="IPR052434">
    <property type="entry name" value="Tectonic-like_complex_comp"/>
</dbReference>
<dbReference type="GO" id="GO:1904491">
    <property type="term" value="P:protein localization to ciliary transition zone"/>
    <property type="evidence" value="ECO:0007669"/>
    <property type="project" value="TreeGrafter"/>
</dbReference>
<dbReference type="Ensembl" id="ENSOSIT00000017883.1">
    <property type="protein sequence ID" value="ENSOSIP00000016919.1"/>
    <property type="gene ID" value="ENSOSIG00000009270.1"/>
</dbReference>
<protein>
    <recommendedName>
        <fullName evidence="3">DUF5523 domain-containing protein</fullName>
    </recommendedName>
</protein>
<evidence type="ECO:0000256" key="2">
    <source>
        <dbReference type="SAM" id="MobiDB-lite"/>
    </source>
</evidence>
<name>A0A8C7XTZ9_9TELE</name>
<reference evidence="4" key="2">
    <citation type="submission" date="2025-09" db="UniProtKB">
        <authorList>
            <consortium name="Ensembl"/>
        </authorList>
    </citation>
    <scope>IDENTIFICATION</scope>
</reference>
<feature type="compositionally biased region" description="Acidic residues" evidence="2">
    <location>
        <begin position="457"/>
        <end position="466"/>
    </location>
</feature>
<feature type="domain" description="DUF5523" evidence="3">
    <location>
        <begin position="46"/>
        <end position="256"/>
    </location>
</feature>
<evidence type="ECO:0000313" key="4">
    <source>
        <dbReference type="Ensembl" id="ENSOSIP00000016919.1"/>
    </source>
</evidence>
<organism evidence="4 5">
    <name type="scientific">Oryzias sinensis</name>
    <name type="common">Chinese medaka</name>
    <dbReference type="NCBI Taxonomy" id="183150"/>
    <lineage>
        <taxon>Eukaryota</taxon>
        <taxon>Metazoa</taxon>
        <taxon>Chordata</taxon>
        <taxon>Craniata</taxon>
        <taxon>Vertebrata</taxon>
        <taxon>Euteleostomi</taxon>
        <taxon>Actinopterygii</taxon>
        <taxon>Neopterygii</taxon>
        <taxon>Teleostei</taxon>
        <taxon>Neoteleostei</taxon>
        <taxon>Acanthomorphata</taxon>
        <taxon>Ovalentaria</taxon>
        <taxon>Atherinomorphae</taxon>
        <taxon>Beloniformes</taxon>
        <taxon>Adrianichthyidae</taxon>
        <taxon>Oryziinae</taxon>
        <taxon>Oryzias</taxon>
    </lineage>
</organism>
<dbReference type="PANTHER" id="PTHR20837:SF7">
    <property type="entry name" value="COILED-COIL AND C2 DOMAIN-CONTAINING PROTEIN 2A"/>
    <property type="match status" value="1"/>
</dbReference>
<dbReference type="Pfam" id="PF17661">
    <property type="entry name" value="DUF5523"/>
    <property type="match status" value="1"/>
</dbReference>
<proteinExistence type="predicted"/>